<protein>
    <recommendedName>
        <fullName evidence="13">C2H2-type domain-containing protein</fullName>
    </recommendedName>
</protein>
<organism evidence="14 15">
    <name type="scientific">Serinus canaria</name>
    <name type="common">Island canary</name>
    <name type="synonym">Fringilla canaria</name>
    <dbReference type="NCBI Taxonomy" id="9135"/>
    <lineage>
        <taxon>Eukaryota</taxon>
        <taxon>Metazoa</taxon>
        <taxon>Chordata</taxon>
        <taxon>Craniata</taxon>
        <taxon>Vertebrata</taxon>
        <taxon>Euteleostomi</taxon>
        <taxon>Archelosauria</taxon>
        <taxon>Archosauria</taxon>
        <taxon>Dinosauria</taxon>
        <taxon>Saurischia</taxon>
        <taxon>Theropoda</taxon>
        <taxon>Coelurosauria</taxon>
        <taxon>Aves</taxon>
        <taxon>Neognathae</taxon>
        <taxon>Neoaves</taxon>
        <taxon>Telluraves</taxon>
        <taxon>Australaves</taxon>
        <taxon>Passeriformes</taxon>
        <taxon>Passeroidea</taxon>
        <taxon>Fringillidae</taxon>
        <taxon>Carduelinae</taxon>
        <taxon>Serinus</taxon>
    </lineage>
</organism>
<feature type="domain" description="C2H2-type" evidence="13">
    <location>
        <begin position="196"/>
        <end position="222"/>
    </location>
</feature>
<evidence type="ECO:0000313" key="15">
    <source>
        <dbReference type="Proteomes" id="UP000694409"/>
    </source>
</evidence>
<evidence type="ECO:0000256" key="6">
    <source>
        <dbReference type="ARBA" id="ARBA00022833"/>
    </source>
</evidence>
<reference evidence="14" key="1">
    <citation type="submission" date="2025-08" db="UniProtKB">
        <authorList>
            <consortium name="Ensembl"/>
        </authorList>
    </citation>
    <scope>IDENTIFICATION</scope>
</reference>
<feature type="domain" description="C2H2-type" evidence="13">
    <location>
        <begin position="112"/>
        <end position="139"/>
    </location>
</feature>
<dbReference type="GO" id="GO:0005634">
    <property type="term" value="C:nucleus"/>
    <property type="evidence" value="ECO:0007669"/>
    <property type="project" value="UniProtKB-SubCell"/>
</dbReference>
<reference evidence="14" key="2">
    <citation type="submission" date="2025-09" db="UniProtKB">
        <authorList>
            <consortium name="Ensembl"/>
        </authorList>
    </citation>
    <scope>IDENTIFICATION</scope>
</reference>
<evidence type="ECO:0000256" key="7">
    <source>
        <dbReference type="ARBA" id="ARBA00023015"/>
    </source>
</evidence>
<evidence type="ECO:0000256" key="10">
    <source>
        <dbReference type="PROSITE-ProRule" id="PRU00042"/>
    </source>
</evidence>
<feature type="signal peptide" evidence="12">
    <location>
        <begin position="1"/>
        <end position="21"/>
    </location>
</feature>
<keyword evidence="5 10" id="KW-0863">Zinc-finger</keyword>
<dbReference type="FunFam" id="3.30.160.60:FF:000624">
    <property type="entry name" value="zinc finger protein 697"/>
    <property type="match status" value="1"/>
</dbReference>
<feature type="compositionally biased region" description="Basic and acidic residues" evidence="11">
    <location>
        <begin position="102"/>
        <end position="111"/>
    </location>
</feature>
<dbReference type="OMA" id="WGERRAF"/>
<dbReference type="GeneTree" id="ENSGT01150000286934"/>
<keyword evidence="12" id="KW-0732">Signal</keyword>
<feature type="region of interest" description="Disordered" evidence="11">
    <location>
        <begin position="75"/>
        <end position="111"/>
    </location>
</feature>
<dbReference type="FunFam" id="3.30.160.60:FF:000200">
    <property type="entry name" value="zinc finger protein 510 isoform X2"/>
    <property type="match status" value="1"/>
</dbReference>
<keyword evidence="15" id="KW-1185">Reference proteome</keyword>
<keyword evidence="9" id="KW-0539">Nucleus</keyword>
<keyword evidence="8" id="KW-0804">Transcription</keyword>
<evidence type="ECO:0000313" key="14">
    <source>
        <dbReference type="Ensembl" id="ENSSCAP00000010256.1"/>
    </source>
</evidence>
<dbReference type="FunFam" id="3.30.160.60:FF:001498">
    <property type="entry name" value="Zinc finger protein 404"/>
    <property type="match status" value="1"/>
</dbReference>
<accession>A0A8C9MYL2</accession>
<dbReference type="AlphaFoldDB" id="A0A8C9MYL2"/>
<feature type="chain" id="PRO_5034878364" description="C2H2-type domain-containing protein" evidence="12">
    <location>
        <begin position="22"/>
        <end position="222"/>
    </location>
</feature>
<keyword evidence="7" id="KW-0805">Transcription regulation</keyword>
<comment type="subcellular location">
    <subcellularLocation>
        <location evidence="1">Nucleus</location>
    </subcellularLocation>
</comment>
<evidence type="ECO:0000259" key="13">
    <source>
        <dbReference type="PROSITE" id="PS50157"/>
    </source>
</evidence>
<dbReference type="PROSITE" id="PS50157">
    <property type="entry name" value="ZINC_FINGER_C2H2_2"/>
    <property type="match status" value="4"/>
</dbReference>
<evidence type="ECO:0000256" key="12">
    <source>
        <dbReference type="SAM" id="SignalP"/>
    </source>
</evidence>
<dbReference type="FunFam" id="3.30.160.60:FF:002343">
    <property type="entry name" value="Zinc finger protein 33A"/>
    <property type="match status" value="1"/>
</dbReference>
<dbReference type="GO" id="GO:0008270">
    <property type="term" value="F:zinc ion binding"/>
    <property type="evidence" value="ECO:0007669"/>
    <property type="project" value="UniProtKB-KW"/>
</dbReference>
<dbReference type="Ensembl" id="ENSSCAT00000011592.1">
    <property type="protein sequence ID" value="ENSSCAP00000010256.1"/>
    <property type="gene ID" value="ENSSCAG00000007786.1"/>
</dbReference>
<dbReference type="InterPro" id="IPR036236">
    <property type="entry name" value="Znf_C2H2_sf"/>
</dbReference>
<evidence type="ECO:0000256" key="4">
    <source>
        <dbReference type="ARBA" id="ARBA00022737"/>
    </source>
</evidence>
<dbReference type="GO" id="GO:0000981">
    <property type="term" value="F:DNA-binding transcription factor activity, RNA polymerase II-specific"/>
    <property type="evidence" value="ECO:0007669"/>
    <property type="project" value="TreeGrafter"/>
</dbReference>
<comment type="similarity">
    <text evidence="2">Belongs to the krueppel C2H2-type zinc-finger protein family.</text>
</comment>
<dbReference type="PANTHER" id="PTHR23235:SF142">
    <property type="entry name" value="ZINC FINGER PROTEIN 384"/>
    <property type="match status" value="1"/>
</dbReference>
<feature type="domain" description="C2H2-type" evidence="13">
    <location>
        <begin position="140"/>
        <end position="167"/>
    </location>
</feature>
<feature type="region of interest" description="Disordered" evidence="11">
    <location>
        <begin position="39"/>
        <end position="63"/>
    </location>
</feature>
<evidence type="ECO:0000256" key="11">
    <source>
        <dbReference type="SAM" id="MobiDB-lite"/>
    </source>
</evidence>
<dbReference type="PROSITE" id="PS00028">
    <property type="entry name" value="ZINC_FINGER_C2H2_1"/>
    <property type="match status" value="2"/>
</dbReference>
<dbReference type="PANTHER" id="PTHR23235">
    <property type="entry name" value="KRUEPPEL-LIKE TRANSCRIPTION FACTOR"/>
    <property type="match status" value="1"/>
</dbReference>
<evidence type="ECO:0000256" key="3">
    <source>
        <dbReference type="ARBA" id="ARBA00022723"/>
    </source>
</evidence>
<evidence type="ECO:0000256" key="5">
    <source>
        <dbReference type="ARBA" id="ARBA00022771"/>
    </source>
</evidence>
<sequence>MIPVATFVVLGLSARFQYLPAEPTCSQCVHIFLPPRPLQPRAESEGEKGSPGSPKSPGIPKWGERRAFGIAGAASSLGRAGTEEKGWTPNPSMTASNWDRGGNPEHQREGMRECGECGKSFSQHSVLTCHQKIHTGERPYECDKCRKRFRISSHLLQQYRIHTEERPFCCPDCGKGFKQNSTLIRHRRIHTGERPYECPQCGKSFSDRSNLTKHQREALRVP</sequence>
<dbReference type="SMART" id="SM00355">
    <property type="entry name" value="ZnF_C2H2"/>
    <property type="match status" value="4"/>
</dbReference>
<proteinExistence type="inferred from homology"/>
<dbReference type="Pfam" id="PF00096">
    <property type="entry name" value="zf-C2H2"/>
    <property type="match status" value="3"/>
</dbReference>
<dbReference type="SUPFAM" id="SSF57667">
    <property type="entry name" value="beta-beta-alpha zinc fingers"/>
    <property type="match status" value="2"/>
</dbReference>
<dbReference type="Proteomes" id="UP000694409">
    <property type="component" value="Unassembled WGS sequence"/>
</dbReference>
<evidence type="ECO:0000256" key="8">
    <source>
        <dbReference type="ARBA" id="ARBA00023163"/>
    </source>
</evidence>
<evidence type="ECO:0000256" key="9">
    <source>
        <dbReference type="ARBA" id="ARBA00023242"/>
    </source>
</evidence>
<keyword evidence="6" id="KW-0862">Zinc</keyword>
<evidence type="ECO:0000256" key="2">
    <source>
        <dbReference type="ARBA" id="ARBA00006991"/>
    </source>
</evidence>
<keyword evidence="4" id="KW-0677">Repeat</keyword>
<keyword evidence="3" id="KW-0479">Metal-binding</keyword>
<evidence type="ECO:0000256" key="1">
    <source>
        <dbReference type="ARBA" id="ARBA00004123"/>
    </source>
</evidence>
<name>A0A8C9MYL2_SERCA</name>
<feature type="domain" description="C2H2-type" evidence="13">
    <location>
        <begin position="168"/>
        <end position="195"/>
    </location>
</feature>
<feature type="compositionally biased region" description="Low complexity" evidence="11">
    <location>
        <begin position="50"/>
        <end position="61"/>
    </location>
</feature>
<dbReference type="GO" id="GO:0000978">
    <property type="term" value="F:RNA polymerase II cis-regulatory region sequence-specific DNA binding"/>
    <property type="evidence" value="ECO:0007669"/>
    <property type="project" value="TreeGrafter"/>
</dbReference>
<dbReference type="Gene3D" id="3.30.160.60">
    <property type="entry name" value="Classic Zinc Finger"/>
    <property type="match status" value="4"/>
</dbReference>
<dbReference type="InterPro" id="IPR013087">
    <property type="entry name" value="Znf_C2H2_type"/>
</dbReference>